<dbReference type="Gene3D" id="3.40.1380.20">
    <property type="entry name" value="Pyruvate kinase, C-terminal domain"/>
    <property type="match status" value="1"/>
</dbReference>
<dbReference type="Gene3D" id="2.40.33.10">
    <property type="entry name" value="PK beta-barrel domain-like"/>
    <property type="match status" value="1"/>
</dbReference>
<keyword evidence="11" id="KW-0067">ATP-binding</keyword>
<feature type="domain" description="Pyruvate kinase barrel" evidence="17">
    <location>
        <begin position="5"/>
        <end position="327"/>
    </location>
</feature>
<dbReference type="GO" id="GO:0004743">
    <property type="term" value="F:pyruvate kinase activity"/>
    <property type="evidence" value="ECO:0007669"/>
    <property type="project" value="UniProtKB-UniRule"/>
</dbReference>
<keyword evidence="20" id="KW-1185">Reference proteome</keyword>
<sequence>MMHHRNTKIIFTIGPATDTPEMLRALIREGVDICRINMAHAPREDLAGIVSRVREAGKDEGRDIAIMVDIKGPEIRTGEVSEPLQLKAGDLLDLACSEDADEQPDVPLVQVNYPGLINDLKEGSSILVDNGLLRFKVLKKTESRLQCEVEIGGKMGSRRHINLPGTHVSLPALTKKDYLDIEFSVAAGVDFFAQSFVREPEDVESFRRVLSEKGSSARIIAKIEDQQAISNLDDIIRASDGLMVARGDLGIECPYEDLPVIQKRAVTTCIRLRKPAIVATHMLESMIENPVPTRAEVSDITYAVAERTDAIMLSGETTVGKFPLDCVRVFKRIAETTEKLDNVATRVPLDLRNPKSKLVRSAARLAEDVDNASVIVFTRAGNLPQTVSSLRPVGTPIFAFTDQPHLVPQMRLIRGVHPFLIDFAEDGETTIQSAFRLLTEHGYVAVGSWAVLITTVLRRKRLVDGLQLRQVDPQE</sequence>
<name>A0A7X1E3Q9_9BACT</name>
<keyword evidence="14 19" id="KW-0670">Pyruvate</keyword>
<dbReference type="Gene3D" id="3.20.20.60">
    <property type="entry name" value="Phosphoenolpyruvate-binding domains"/>
    <property type="match status" value="1"/>
</dbReference>
<dbReference type="Pfam" id="PF00224">
    <property type="entry name" value="PK"/>
    <property type="match status" value="1"/>
</dbReference>
<keyword evidence="8" id="KW-0479">Metal-binding</keyword>
<dbReference type="InterPro" id="IPR036918">
    <property type="entry name" value="Pyrv_Knase_C_sf"/>
</dbReference>
<dbReference type="InterPro" id="IPR040442">
    <property type="entry name" value="Pyrv_kinase-like_dom_sf"/>
</dbReference>
<protein>
    <recommendedName>
        <fullName evidence="6 15">Pyruvate kinase</fullName>
        <ecNumber evidence="5 15">2.7.1.40</ecNumber>
    </recommendedName>
</protein>
<evidence type="ECO:0000259" key="17">
    <source>
        <dbReference type="Pfam" id="PF00224"/>
    </source>
</evidence>
<dbReference type="PRINTS" id="PR01050">
    <property type="entry name" value="PYRUVTKNASE"/>
</dbReference>
<keyword evidence="9" id="KW-0547">Nucleotide-binding</keyword>
<evidence type="ECO:0000256" key="13">
    <source>
        <dbReference type="ARBA" id="ARBA00023152"/>
    </source>
</evidence>
<dbReference type="NCBIfam" id="TIGR01064">
    <property type="entry name" value="pyruv_kin"/>
    <property type="match status" value="1"/>
</dbReference>
<evidence type="ECO:0000256" key="6">
    <source>
        <dbReference type="ARBA" id="ARBA00018587"/>
    </source>
</evidence>
<dbReference type="InterPro" id="IPR015795">
    <property type="entry name" value="Pyrv_Knase_C"/>
</dbReference>
<evidence type="ECO:0000256" key="1">
    <source>
        <dbReference type="ARBA" id="ARBA00001946"/>
    </source>
</evidence>
<dbReference type="AlphaFoldDB" id="A0A7X1E3Q9"/>
<dbReference type="FunFam" id="2.40.33.10:FF:000001">
    <property type="entry name" value="Pyruvate kinase"/>
    <property type="match status" value="1"/>
</dbReference>
<comment type="cofactor">
    <cofactor evidence="2">
        <name>K(+)</name>
        <dbReference type="ChEBI" id="CHEBI:29103"/>
    </cofactor>
</comment>
<dbReference type="PANTHER" id="PTHR11817">
    <property type="entry name" value="PYRUVATE KINASE"/>
    <property type="match status" value="1"/>
</dbReference>
<dbReference type="UniPathway" id="UPA00109">
    <property type="reaction ID" value="UER00188"/>
</dbReference>
<evidence type="ECO:0000256" key="5">
    <source>
        <dbReference type="ARBA" id="ARBA00012142"/>
    </source>
</evidence>
<evidence type="ECO:0000256" key="14">
    <source>
        <dbReference type="ARBA" id="ARBA00023317"/>
    </source>
</evidence>
<evidence type="ECO:0000256" key="9">
    <source>
        <dbReference type="ARBA" id="ARBA00022741"/>
    </source>
</evidence>
<evidence type="ECO:0000256" key="7">
    <source>
        <dbReference type="ARBA" id="ARBA00022679"/>
    </source>
</evidence>
<dbReference type="Proteomes" id="UP000525652">
    <property type="component" value="Unassembled WGS sequence"/>
</dbReference>
<dbReference type="GO" id="GO:0016301">
    <property type="term" value="F:kinase activity"/>
    <property type="evidence" value="ECO:0007669"/>
    <property type="project" value="UniProtKB-KW"/>
</dbReference>
<dbReference type="InterPro" id="IPR011037">
    <property type="entry name" value="Pyrv_Knase-like_insert_dom_sf"/>
</dbReference>
<comment type="catalytic activity">
    <reaction evidence="16">
        <text>pyruvate + ATP = phosphoenolpyruvate + ADP + H(+)</text>
        <dbReference type="Rhea" id="RHEA:18157"/>
        <dbReference type="ChEBI" id="CHEBI:15361"/>
        <dbReference type="ChEBI" id="CHEBI:15378"/>
        <dbReference type="ChEBI" id="CHEBI:30616"/>
        <dbReference type="ChEBI" id="CHEBI:58702"/>
        <dbReference type="ChEBI" id="CHEBI:456216"/>
        <dbReference type="EC" id="2.7.1.40"/>
    </reaction>
</comment>
<comment type="pathway">
    <text evidence="3 16">Carbohydrate degradation; glycolysis; pyruvate from D-glyceraldehyde 3-phosphate: step 5/5.</text>
</comment>
<keyword evidence="7 16" id="KW-0808">Transferase</keyword>
<evidence type="ECO:0000256" key="11">
    <source>
        <dbReference type="ARBA" id="ARBA00022840"/>
    </source>
</evidence>
<keyword evidence="13 16" id="KW-0324">Glycolysis</keyword>
<dbReference type="SUPFAM" id="SSF50800">
    <property type="entry name" value="PK beta-barrel domain-like"/>
    <property type="match status" value="1"/>
</dbReference>
<dbReference type="InterPro" id="IPR015806">
    <property type="entry name" value="Pyrv_Knase_insert_dom_sf"/>
</dbReference>
<reference evidence="19 20" key="1">
    <citation type="submission" date="2020-07" db="EMBL/GenBank/DDBJ databases">
        <authorList>
            <person name="Feng X."/>
        </authorList>
    </citation>
    <scope>NUCLEOTIDE SEQUENCE [LARGE SCALE GENOMIC DNA]</scope>
    <source>
        <strain evidence="19 20">JCM14086</strain>
    </source>
</reference>
<dbReference type="GO" id="GO:0005524">
    <property type="term" value="F:ATP binding"/>
    <property type="evidence" value="ECO:0007669"/>
    <property type="project" value="UniProtKB-KW"/>
</dbReference>
<evidence type="ECO:0000256" key="8">
    <source>
        <dbReference type="ARBA" id="ARBA00022723"/>
    </source>
</evidence>
<accession>A0A7X1E3Q9</accession>
<evidence type="ECO:0000313" key="20">
    <source>
        <dbReference type="Proteomes" id="UP000525652"/>
    </source>
</evidence>
<dbReference type="GO" id="GO:0030955">
    <property type="term" value="F:potassium ion binding"/>
    <property type="evidence" value="ECO:0007669"/>
    <property type="project" value="UniProtKB-UniRule"/>
</dbReference>
<dbReference type="Pfam" id="PF02887">
    <property type="entry name" value="PK_C"/>
    <property type="match status" value="1"/>
</dbReference>
<evidence type="ECO:0000256" key="15">
    <source>
        <dbReference type="NCBIfam" id="TIGR01064"/>
    </source>
</evidence>
<dbReference type="EMBL" id="JACHVA010000047">
    <property type="protein sequence ID" value="MBC2601218.1"/>
    <property type="molecule type" value="Genomic_DNA"/>
</dbReference>
<dbReference type="SUPFAM" id="SSF51621">
    <property type="entry name" value="Phosphoenolpyruvate/pyruvate domain"/>
    <property type="match status" value="1"/>
</dbReference>
<evidence type="ECO:0000313" key="19">
    <source>
        <dbReference type="EMBL" id="MBC2601218.1"/>
    </source>
</evidence>
<evidence type="ECO:0000256" key="16">
    <source>
        <dbReference type="RuleBase" id="RU000504"/>
    </source>
</evidence>
<keyword evidence="10 16" id="KW-0418">Kinase</keyword>
<dbReference type="InterPro" id="IPR001697">
    <property type="entry name" value="Pyr_Knase"/>
</dbReference>
<dbReference type="InterPro" id="IPR015793">
    <property type="entry name" value="Pyrv_Knase_brl"/>
</dbReference>
<evidence type="ECO:0000256" key="10">
    <source>
        <dbReference type="ARBA" id="ARBA00022777"/>
    </source>
</evidence>
<evidence type="ECO:0000256" key="12">
    <source>
        <dbReference type="ARBA" id="ARBA00022842"/>
    </source>
</evidence>
<dbReference type="SUPFAM" id="SSF52935">
    <property type="entry name" value="PK C-terminal domain-like"/>
    <property type="match status" value="1"/>
</dbReference>
<comment type="caution">
    <text evidence="19">The sequence shown here is derived from an EMBL/GenBank/DDBJ whole genome shotgun (WGS) entry which is preliminary data.</text>
</comment>
<dbReference type="NCBIfam" id="NF004491">
    <property type="entry name" value="PRK05826.1"/>
    <property type="match status" value="1"/>
</dbReference>
<proteinExistence type="inferred from homology"/>
<dbReference type="EC" id="2.7.1.40" evidence="5 15"/>
<evidence type="ECO:0000256" key="2">
    <source>
        <dbReference type="ARBA" id="ARBA00001958"/>
    </source>
</evidence>
<evidence type="ECO:0000259" key="18">
    <source>
        <dbReference type="Pfam" id="PF02887"/>
    </source>
</evidence>
<feature type="domain" description="Pyruvate kinase C-terminal" evidence="18">
    <location>
        <begin position="358"/>
        <end position="456"/>
    </location>
</feature>
<comment type="similarity">
    <text evidence="4 16">Belongs to the pyruvate kinase family.</text>
</comment>
<organism evidence="19 20">
    <name type="scientific">Puniceicoccus vermicola</name>
    <dbReference type="NCBI Taxonomy" id="388746"/>
    <lineage>
        <taxon>Bacteria</taxon>
        <taxon>Pseudomonadati</taxon>
        <taxon>Verrucomicrobiota</taxon>
        <taxon>Opitutia</taxon>
        <taxon>Puniceicoccales</taxon>
        <taxon>Puniceicoccaceae</taxon>
        <taxon>Puniceicoccus</taxon>
    </lineage>
</organism>
<dbReference type="GO" id="GO:0000287">
    <property type="term" value="F:magnesium ion binding"/>
    <property type="evidence" value="ECO:0007669"/>
    <property type="project" value="UniProtKB-UniRule"/>
</dbReference>
<comment type="cofactor">
    <cofactor evidence="1">
        <name>Mg(2+)</name>
        <dbReference type="ChEBI" id="CHEBI:18420"/>
    </cofactor>
</comment>
<evidence type="ECO:0000256" key="3">
    <source>
        <dbReference type="ARBA" id="ARBA00004997"/>
    </source>
</evidence>
<dbReference type="InterPro" id="IPR015813">
    <property type="entry name" value="Pyrv/PenolPyrv_kinase-like_dom"/>
</dbReference>
<gene>
    <name evidence="19" type="primary">pyk</name>
    <name evidence="19" type="ORF">H5P30_05455</name>
</gene>
<evidence type="ECO:0000256" key="4">
    <source>
        <dbReference type="ARBA" id="ARBA00008663"/>
    </source>
</evidence>
<dbReference type="FunFam" id="3.20.20.60:FF:000025">
    <property type="entry name" value="Pyruvate kinase"/>
    <property type="match status" value="1"/>
</dbReference>
<keyword evidence="12 16" id="KW-0460">Magnesium</keyword>